<keyword evidence="2" id="KW-1185">Reference proteome</keyword>
<feature type="non-terminal residue" evidence="1">
    <location>
        <position position="1"/>
    </location>
</feature>
<dbReference type="RefSeq" id="WP_341604192.1">
    <property type="nucleotide sequence ID" value="NZ_JBAKAW010000356.1"/>
</dbReference>
<name>A0ABU9H6K1_9GAMM</name>
<dbReference type="EMBL" id="JBAKAW010000356">
    <property type="protein sequence ID" value="MEL0657499.1"/>
    <property type="molecule type" value="Genomic_DNA"/>
</dbReference>
<accession>A0ABU9H6K1</accession>
<evidence type="ECO:0000313" key="2">
    <source>
        <dbReference type="Proteomes" id="UP001371391"/>
    </source>
</evidence>
<gene>
    <name evidence="1" type="ORF">V6257_21260</name>
</gene>
<organism evidence="1 2">
    <name type="scientific">Pseudoalteromonas issachenkonii</name>
    <dbReference type="NCBI Taxonomy" id="152297"/>
    <lineage>
        <taxon>Bacteria</taxon>
        <taxon>Pseudomonadati</taxon>
        <taxon>Pseudomonadota</taxon>
        <taxon>Gammaproteobacteria</taxon>
        <taxon>Alteromonadales</taxon>
        <taxon>Pseudoalteromonadaceae</taxon>
        <taxon>Pseudoalteromonas</taxon>
    </lineage>
</organism>
<comment type="caution">
    <text evidence="1">The sequence shown here is derived from an EMBL/GenBank/DDBJ whole genome shotgun (WGS) entry which is preliminary data.</text>
</comment>
<dbReference type="Proteomes" id="UP001371391">
    <property type="component" value="Unassembled WGS sequence"/>
</dbReference>
<reference evidence="1 2" key="1">
    <citation type="submission" date="2024-02" db="EMBL/GenBank/DDBJ databases">
        <title>Bacteria isolated from the canopy kelp, Nereocystis luetkeana.</title>
        <authorList>
            <person name="Pfister C.A."/>
            <person name="Younker I.T."/>
            <person name="Light S.H."/>
        </authorList>
    </citation>
    <scope>NUCLEOTIDE SEQUENCE [LARGE SCALE GENOMIC DNA]</scope>
    <source>
        <strain evidence="1 2">TI.1.03</strain>
    </source>
</reference>
<feature type="non-terminal residue" evidence="1">
    <location>
        <position position="68"/>
    </location>
</feature>
<proteinExistence type="predicted"/>
<evidence type="ECO:0000313" key="1">
    <source>
        <dbReference type="EMBL" id="MEL0657499.1"/>
    </source>
</evidence>
<protein>
    <submittedName>
        <fullName evidence="1">Uncharacterized protein</fullName>
    </submittedName>
</protein>
<sequence length="68" mass="6934">VYPGPNMKLPPLAVLPFGARVAVAGSRDTFALLADGGAVYAAHLADATANAGDFVTVAESFLGAPYLW</sequence>